<evidence type="ECO:0000313" key="9">
    <source>
        <dbReference type="Proteomes" id="UP000307440"/>
    </source>
</evidence>
<dbReference type="Pfam" id="PF25403">
    <property type="entry name" value="zf-C2H2_ZFAND2"/>
    <property type="match status" value="1"/>
</dbReference>
<dbReference type="Proteomes" id="UP000307440">
    <property type="component" value="Unassembled WGS sequence"/>
</dbReference>
<evidence type="ECO:0000313" key="8">
    <source>
        <dbReference type="EMBL" id="TFK28061.1"/>
    </source>
</evidence>
<accession>A0A5C3LHR1</accession>
<feature type="region of interest" description="Disordered" evidence="6">
    <location>
        <begin position="143"/>
        <end position="169"/>
    </location>
</feature>
<dbReference type="PANTHER" id="PTHR14677">
    <property type="entry name" value="ARSENITE INDUCUBLE RNA ASSOCIATED PROTEIN AIP-1-RELATED"/>
    <property type="match status" value="1"/>
</dbReference>
<dbReference type="InterPro" id="IPR035896">
    <property type="entry name" value="AN1-like_Znf"/>
</dbReference>
<keyword evidence="2" id="KW-0677">Repeat</keyword>
<dbReference type="EMBL" id="ML210159">
    <property type="protein sequence ID" value="TFK28061.1"/>
    <property type="molecule type" value="Genomic_DNA"/>
</dbReference>
<keyword evidence="1" id="KW-0479">Metal-binding</keyword>
<dbReference type="OrthoDB" id="431929at2759"/>
<organism evidence="8 9">
    <name type="scientific">Coprinopsis marcescibilis</name>
    <name type="common">Agaric fungus</name>
    <name type="synonym">Psathyrella marcescibilis</name>
    <dbReference type="NCBI Taxonomy" id="230819"/>
    <lineage>
        <taxon>Eukaryota</taxon>
        <taxon>Fungi</taxon>
        <taxon>Dikarya</taxon>
        <taxon>Basidiomycota</taxon>
        <taxon>Agaricomycotina</taxon>
        <taxon>Agaricomycetes</taxon>
        <taxon>Agaricomycetidae</taxon>
        <taxon>Agaricales</taxon>
        <taxon>Agaricineae</taxon>
        <taxon>Psathyrellaceae</taxon>
        <taxon>Coprinopsis</taxon>
    </lineage>
</organism>
<dbReference type="InterPro" id="IPR057357">
    <property type="entry name" value="Znf-C2H2_ZFAND2A/B"/>
</dbReference>
<evidence type="ECO:0000256" key="3">
    <source>
        <dbReference type="ARBA" id="ARBA00022771"/>
    </source>
</evidence>
<protein>
    <recommendedName>
        <fullName evidence="7">AN1-type domain-containing protein</fullName>
    </recommendedName>
</protein>
<evidence type="ECO:0000259" key="7">
    <source>
        <dbReference type="PROSITE" id="PS51039"/>
    </source>
</evidence>
<proteinExistence type="predicted"/>
<evidence type="ECO:0000256" key="4">
    <source>
        <dbReference type="ARBA" id="ARBA00022833"/>
    </source>
</evidence>
<dbReference type="GO" id="GO:0008270">
    <property type="term" value="F:zinc ion binding"/>
    <property type="evidence" value="ECO:0007669"/>
    <property type="project" value="UniProtKB-KW"/>
</dbReference>
<dbReference type="STRING" id="230819.A0A5C3LHR1"/>
<sequence length="257" mass="28578">MSAQQERETHILDVGKKCSHSICNQVDFLPFTCQHCSESFCQEHYRVEGHQCPKYDEFKHNRVAPDCPLCKVPVAVAPGQDPNVRMELHFEKECVVVTGRVKAKTTPICARATCKKVLFSPIRCDNCREQFCPSHRFPSDHSCKVPESRRAPAPARPKHTMAGASSTAKELNAKAAAKASEAVDSVQKGLAAAKASTAATTSKLPFNKTDRRAKAERESRIKAMEMRDKKGLLSAEEKKTLAQYKEEMNQKGDCIVM</sequence>
<reference evidence="8 9" key="1">
    <citation type="journal article" date="2019" name="Nat. Ecol. Evol.">
        <title>Megaphylogeny resolves global patterns of mushroom evolution.</title>
        <authorList>
            <person name="Varga T."/>
            <person name="Krizsan K."/>
            <person name="Foldi C."/>
            <person name="Dima B."/>
            <person name="Sanchez-Garcia M."/>
            <person name="Sanchez-Ramirez S."/>
            <person name="Szollosi G.J."/>
            <person name="Szarkandi J.G."/>
            <person name="Papp V."/>
            <person name="Albert L."/>
            <person name="Andreopoulos W."/>
            <person name="Angelini C."/>
            <person name="Antonin V."/>
            <person name="Barry K.W."/>
            <person name="Bougher N.L."/>
            <person name="Buchanan P."/>
            <person name="Buyck B."/>
            <person name="Bense V."/>
            <person name="Catcheside P."/>
            <person name="Chovatia M."/>
            <person name="Cooper J."/>
            <person name="Damon W."/>
            <person name="Desjardin D."/>
            <person name="Finy P."/>
            <person name="Geml J."/>
            <person name="Haridas S."/>
            <person name="Hughes K."/>
            <person name="Justo A."/>
            <person name="Karasinski D."/>
            <person name="Kautmanova I."/>
            <person name="Kiss B."/>
            <person name="Kocsube S."/>
            <person name="Kotiranta H."/>
            <person name="LaButti K.M."/>
            <person name="Lechner B.E."/>
            <person name="Liimatainen K."/>
            <person name="Lipzen A."/>
            <person name="Lukacs Z."/>
            <person name="Mihaltcheva S."/>
            <person name="Morgado L.N."/>
            <person name="Niskanen T."/>
            <person name="Noordeloos M.E."/>
            <person name="Ohm R.A."/>
            <person name="Ortiz-Santana B."/>
            <person name="Ovrebo C."/>
            <person name="Racz N."/>
            <person name="Riley R."/>
            <person name="Savchenko A."/>
            <person name="Shiryaev A."/>
            <person name="Soop K."/>
            <person name="Spirin V."/>
            <person name="Szebenyi C."/>
            <person name="Tomsovsky M."/>
            <person name="Tulloss R.E."/>
            <person name="Uehling J."/>
            <person name="Grigoriev I.V."/>
            <person name="Vagvolgyi C."/>
            <person name="Papp T."/>
            <person name="Martin F.M."/>
            <person name="Miettinen O."/>
            <person name="Hibbett D.S."/>
            <person name="Nagy L.G."/>
        </authorList>
    </citation>
    <scope>NUCLEOTIDE SEQUENCE [LARGE SCALE GENOMIC DNA]</scope>
    <source>
        <strain evidence="8 9">CBS 121175</strain>
    </source>
</reference>
<gene>
    <name evidence="8" type="ORF">FA15DRAFT_585222</name>
</gene>
<dbReference type="SMART" id="SM00154">
    <property type="entry name" value="ZnF_AN1"/>
    <property type="match status" value="2"/>
</dbReference>
<keyword evidence="9" id="KW-1185">Reference proteome</keyword>
<dbReference type="Gene3D" id="4.10.1110.10">
    <property type="entry name" value="AN1-like Zinc finger"/>
    <property type="match status" value="2"/>
</dbReference>
<name>A0A5C3LHR1_COPMA</name>
<evidence type="ECO:0000256" key="2">
    <source>
        <dbReference type="ARBA" id="ARBA00022737"/>
    </source>
</evidence>
<dbReference type="PROSITE" id="PS51039">
    <property type="entry name" value="ZF_AN1"/>
    <property type="match status" value="2"/>
</dbReference>
<keyword evidence="4" id="KW-0862">Zinc</keyword>
<dbReference type="PANTHER" id="PTHR14677:SF20">
    <property type="entry name" value="ZINC FINGER AN1-TYPE CONTAINING 2A-RELATED"/>
    <property type="match status" value="1"/>
</dbReference>
<evidence type="ECO:0000256" key="1">
    <source>
        <dbReference type="ARBA" id="ARBA00022723"/>
    </source>
</evidence>
<feature type="domain" description="AN1-type" evidence="7">
    <location>
        <begin position="12"/>
        <end position="60"/>
    </location>
</feature>
<keyword evidence="3 5" id="KW-0863">Zinc-finger</keyword>
<dbReference type="Pfam" id="PF01428">
    <property type="entry name" value="zf-AN1"/>
    <property type="match status" value="2"/>
</dbReference>
<evidence type="ECO:0000256" key="5">
    <source>
        <dbReference type="PROSITE-ProRule" id="PRU00449"/>
    </source>
</evidence>
<dbReference type="GO" id="GO:0005737">
    <property type="term" value="C:cytoplasm"/>
    <property type="evidence" value="ECO:0007669"/>
    <property type="project" value="TreeGrafter"/>
</dbReference>
<dbReference type="AlphaFoldDB" id="A0A5C3LHR1"/>
<feature type="domain" description="AN1-type" evidence="7">
    <location>
        <begin position="103"/>
        <end position="151"/>
    </location>
</feature>
<evidence type="ECO:0000256" key="6">
    <source>
        <dbReference type="SAM" id="MobiDB-lite"/>
    </source>
</evidence>
<dbReference type="SUPFAM" id="SSF118310">
    <property type="entry name" value="AN1-like Zinc finger"/>
    <property type="match status" value="2"/>
</dbReference>
<dbReference type="InterPro" id="IPR000058">
    <property type="entry name" value="Znf_AN1"/>
</dbReference>